<feature type="domain" description="Glycosyltransferase subfamily 4-like N-terminal" evidence="2">
    <location>
        <begin position="17"/>
        <end position="192"/>
    </location>
</feature>
<dbReference type="PANTHER" id="PTHR12526:SF638">
    <property type="entry name" value="SPORE COAT PROTEIN SA"/>
    <property type="match status" value="1"/>
</dbReference>
<dbReference type="EMBL" id="JAUEDK010000010">
    <property type="protein sequence ID" value="MDN0074807.1"/>
    <property type="molecule type" value="Genomic_DNA"/>
</dbReference>
<comment type="caution">
    <text evidence="3">The sequence shown here is derived from an EMBL/GenBank/DDBJ whole genome shotgun (WGS) entry which is preliminary data.</text>
</comment>
<dbReference type="Pfam" id="PF13439">
    <property type="entry name" value="Glyco_transf_4"/>
    <property type="match status" value="1"/>
</dbReference>
<dbReference type="SUPFAM" id="SSF53756">
    <property type="entry name" value="UDP-Glycosyltransferase/glycogen phosphorylase"/>
    <property type="match status" value="1"/>
</dbReference>
<dbReference type="Pfam" id="PF00534">
    <property type="entry name" value="Glycos_transf_1"/>
    <property type="match status" value="1"/>
</dbReference>
<keyword evidence="3" id="KW-0808">Transferase</keyword>
<dbReference type="GO" id="GO:0016757">
    <property type="term" value="F:glycosyltransferase activity"/>
    <property type="evidence" value="ECO:0007669"/>
    <property type="project" value="UniProtKB-KW"/>
</dbReference>
<dbReference type="PANTHER" id="PTHR12526">
    <property type="entry name" value="GLYCOSYLTRANSFERASE"/>
    <property type="match status" value="1"/>
</dbReference>
<dbReference type="InterPro" id="IPR028098">
    <property type="entry name" value="Glyco_trans_4-like_N"/>
</dbReference>
<dbReference type="PROSITE" id="PS51257">
    <property type="entry name" value="PROKAR_LIPOPROTEIN"/>
    <property type="match status" value="1"/>
</dbReference>
<accession>A0ABT7XLZ6</accession>
<evidence type="ECO:0000259" key="1">
    <source>
        <dbReference type="Pfam" id="PF00534"/>
    </source>
</evidence>
<dbReference type="CDD" id="cd03811">
    <property type="entry name" value="GT4_GT28_WabH-like"/>
    <property type="match status" value="1"/>
</dbReference>
<feature type="domain" description="Glycosyl transferase family 1" evidence="1">
    <location>
        <begin position="210"/>
        <end position="351"/>
    </location>
</feature>
<name>A0ABT7XLZ6_9NEIS</name>
<dbReference type="Gene3D" id="3.40.50.2000">
    <property type="entry name" value="Glycogen Phosphorylase B"/>
    <property type="match status" value="2"/>
</dbReference>
<keyword evidence="3" id="KW-0328">Glycosyltransferase</keyword>
<reference evidence="3" key="1">
    <citation type="submission" date="2023-06" db="EMBL/GenBank/DDBJ databases">
        <authorList>
            <person name="Zhang S."/>
        </authorList>
    </citation>
    <scope>NUCLEOTIDE SEQUENCE</scope>
    <source>
        <strain evidence="3">SG2303</strain>
    </source>
</reference>
<evidence type="ECO:0000313" key="3">
    <source>
        <dbReference type="EMBL" id="MDN0074807.1"/>
    </source>
</evidence>
<sequence>MKDSKTVLLIVDRLDKGGLAHVLLTLACGLLARGHRVGLALLENSVAYPLPEAAWLRINEAERPSRRWRHAAFRREVTGFARQAISDFETEHGKADLIIAAGELAIRCVPPIHHPRIVFSSHSSQLQAAKMSGLIGQLRLGFKRLRRGWRLQRLLNGRHVHVVSDGLAKELTGSLKVRPASVHVIYNPFDIDAIREAARQSTPESLKRLRPFVIGIGLLTKNKHFSRLLEAFAASGVDGDLVLVGQGGDEEALWQLARAKGLDGRFEIVPFHHNHYALLAKASLLVVTSDSEGLSNVLCESLIVGVPALSTDCPHGPRDILGGIDERALVPLDRIDLLPERIHSLLDKPYDITDAMVERFSVDKVIDQYLALIDMLDE</sequence>
<evidence type="ECO:0000313" key="4">
    <source>
        <dbReference type="Proteomes" id="UP001168540"/>
    </source>
</evidence>
<gene>
    <name evidence="3" type="ORF">QU481_07860</name>
</gene>
<proteinExistence type="predicted"/>
<protein>
    <submittedName>
        <fullName evidence="3">Glycosyltransferase</fullName>
        <ecNumber evidence="3">2.4.-.-</ecNumber>
    </submittedName>
</protein>
<organism evidence="3 4">
    <name type="scientific">Crenobacter oryzisoli</name>
    <dbReference type="NCBI Taxonomy" id="3056844"/>
    <lineage>
        <taxon>Bacteria</taxon>
        <taxon>Pseudomonadati</taxon>
        <taxon>Pseudomonadota</taxon>
        <taxon>Betaproteobacteria</taxon>
        <taxon>Neisseriales</taxon>
        <taxon>Neisseriaceae</taxon>
        <taxon>Crenobacter</taxon>
    </lineage>
</organism>
<dbReference type="RefSeq" id="WP_289829386.1">
    <property type="nucleotide sequence ID" value="NZ_JAUEDK010000010.1"/>
</dbReference>
<dbReference type="InterPro" id="IPR001296">
    <property type="entry name" value="Glyco_trans_1"/>
</dbReference>
<dbReference type="EC" id="2.4.-.-" evidence="3"/>
<keyword evidence="4" id="KW-1185">Reference proteome</keyword>
<dbReference type="Proteomes" id="UP001168540">
    <property type="component" value="Unassembled WGS sequence"/>
</dbReference>
<evidence type="ECO:0000259" key="2">
    <source>
        <dbReference type="Pfam" id="PF13439"/>
    </source>
</evidence>